<proteinExistence type="predicted"/>
<keyword evidence="4" id="KW-1185">Reference proteome</keyword>
<dbReference type="EMBL" id="JAZHXI010000021">
    <property type="protein sequence ID" value="KAL2060733.1"/>
    <property type="molecule type" value="Genomic_DNA"/>
</dbReference>
<gene>
    <name evidence="3" type="ORF">VTL71DRAFT_9374</name>
</gene>
<dbReference type="CDD" id="cd09917">
    <property type="entry name" value="F-box_SF"/>
    <property type="match status" value="1"/>
</dbReference>
<feature type="region of interest" description="Disordered" evidence="1">
    <location>
        <begin position="1"/>
        <end position="43"/>
    </location>
</feature>
<feature type="compositionally biased region" description="Polar residues" evidence="1">
    <location>
        <begin position="11"/>
        <end position="32"/>
    </location>
</feature>
<evidence type="ECO:0000313" key="4">
    <source>
        <dbReference type="Proteomes" id="UP001595075"/>
    </source>
</evidence>
<dbReference type="SUPFAM" id="SSF81383">
    <property type="entry name" value="F-box domain"/>
    <property type="match status" value="1"/>
</dbReference>
<sequence length="716" mass="81696">MPPNTDGRNEPVSSTESQPIEDTHPPISTKSTMAERVGQPIPCGKREGIEIIGSSDLFAESALESSNSGSTTHKGDLKTLGQAEIPELETRSESQLHPTARILSYTSRAVPSFTAFNITDKKLVGSEIAEHPDNLAVRQVEKGDDARKPVNIPNEICLMILDLLALEDILSARQVSKQFSELGAGFLFRPFVFKPNRDDFERFHTVADQPLLISGLDSIRFETGTMDIFHMVTELAKDMSSNYTEVLLEHRSESWMECKRGFLKSAILEYANWNAAWRSLEQDYRSVSYLETILRKASRLSSIVISKEACSFNNTKILWAYAEGDIATSFENSNAEFAALLTAIRHTLKDQLKALTHDKLPVTFFAQDQATLTRLTHPFQYLTTLHLTMGATETPMISFWEGLGYVLRSTENLVNLRFGFHPVEKRARIDEVWYLSQYPDEWYLPLWKLLATYTWRRLKYLCLDGLLVCEVGLIELIERHASTLRHLHLCQVGLWEGSFQSSLTWIRDNTDLDSFEISSHTRAFHAPYEHWRLSPISDPCPSPCPSGLLAYTKRGFKMDNMNIPFVRIDAGVELSDFVLRNGSWPLRWADMFSDCSDYSLSIHSPFCDSCVMSREEIDEKWKRYKDFEELEGWESSEYVHLVPGLDFQPDDDVCEVYDEDGFDEEGFDRQGFDAHGLHYSDPILSPEDGRILGGRLTELKKDLLGEIRRNIPRYNE</sequence>
<comment type="caution">
    <text evidence="3">The sequence shown here is derived from an EMBL/GenBank/DDBJ whole genome shotgun (WGS) entry which is preliminary data.</text>
</comment>
<dbReference type="InterPro" id="IPR036047">
    <property type="entry name" value="F-box-like_dom_sf"/>
</dbReference>
<dbReference type="Proteomes" id="UP001595075">
    <property type="component" value="Unassembled WGS sequence"/>
</dbReference>
<organism evidence="3 4">
    <name type="scientific">Oculimacula yallundae</name>
    <dbReference type="NCBI Taxonomy" id="86028"/>
    <lineage>
        <taxon>Eukaryota</taxon>
        <taxon>Fungi</taxon>
        <taxon>Dikarya</taxon>
        <taxon>Ascomycota</taxon>
        <taxon>Pezizomycotina</taxon>
        <taxon>Leotiomycetes</taxon>
        <taxon>Helotiales</taxon>
        <taxon>Ploettnerulaceae</taxon>
        <taxon>Oculimacula</taxon>
    </lineage>
</organism>
<reference evidence="3 4" key="1">
    <citation type="journal article" date="2024" name="Commun. Biol.">
        <title>Comparative genomic analysis of thermophilic fungi reveals convergent evolutionary adaptations and gene losses.</title>
        <authorList>
            <person name="Steindorff A.S."/>
            <person name="Aguilar-Pontes M.V."/>
            <person name="Robinson A.J."/>
            <person name="Andreopoulos B."/>
            <person name="LaButti K."/>
            <person name="Kuo A."/>
            <person name="Mondo S."/>
            <person name="Riley R."/>
            <person name="Otillar R."/>
            <person name="Haridas S."/>
            <person name="Lipzen A."/>
            <person name="Grimwood J."/>
            <person name="Schmutz J."/>
            <person name="Clum A."/>
            <person name="Reid I.D."/>
            <person name="Moisan M.C."/>
            <person name="Butler G."/>
            <person name="Nguyen T.T.M."/>
            <person name="Dewar K."/>
            <person name="Conant G."/>
            <person name="Drula E."/>
            <person name="Henrissat B."/>
            <person name="Hansel C."/>
            <person name="Singer S."/>
            <person name="Hutchinson M.I."/>
            <person name="de Vries R.P."/>
            <person name="Natvig D.O."/>
            <person name="Powell A.J."/>
            <person name="Tsang A."/>
            <person name="Grigoriev I.V."/>
        </authorList>
    </citation>
    <scope>NUCLEOTIDE SEQUENCE [LARGE SCALE GENOMIC DNA]</scope>
    <source>
        <strain evidence="3 4">CBS 494.80</strain>
    </source>
</reference>
<feature type="domain" description="F-box" evidence="2">
    <location>
        <begin position="146"/>
        <end position="182"/>
    </location>
</feature>
<evidence type="ECO:0000259" key="2">
    <source>
        <dbReference type="PROSITE" id="PS50181"/>
    </source>
</evidence>
<name>A0ABR4BSV7_9HELO</name>
<evidence type="ECO:0000256" key="1">
    <source>
        <dbReference type="SAM" id="MobiDB-lite"/>
    </source>
</evidence>
<evidence type="ECO:0000313" key="3">
    <source>
        <dbReference type="EMBL" id="KAL2060733.1"/>
    </source>
</evidence>
<dbReference type="PROSITE" id="PS50181">
    <property type="entry name" value="FBOX"/>
    <property type="match status" value="1"/>
</dbReference>
<accession>A0ABR4BSV7</accession>
<dbReference type="Pfam" id="PF12937">
    <property type="entry name" value="F-box-like"/>
    <property type="match status" value="1"/>
</dbReference>
<dbReference type="InterPro" id="IPR001810">
    <property type="entry name" value="F-box_dom"/>
</dbReference>
<protein>
    <recommendedName>
        <fullName evidence="2">F-box domain-containing protein</fullName>
    </recommendedName>
</protein>